<dbReference type="InterPro" id="IPR006597">
    <property type="entry name" value="Sel1-like"/>
</dbReference>
<dbReference type="SMART" id="SM00220">
    <property type="entry name" value="S_TKc"/>
    <property type="match status" value="1"/>
</dbReference>
<comment type="caution">
    <text evidence="10">The sequence shown here is derived from an EMBL/GenBank/DDBJ whole genome shotgun (WGS) entry which is preliminary data.</text>
</comment>
<keyword evidence="3" id="KW-0808">Transferase</keyword>
<evidence type="ECO:0000313" key="10">
    <source>
        <dbReference type="EMBL" id="MBL1073934.1"/>
    </source>
</evidence>
<dbReference type="InterPro" id="IPR008271">
    <property type="entry name" value="Ser/Thr_kinase_AS"/>
</dbReference>
<accession>A0ABS1M085</accession>
<dbReference type="PANTHER" id="PTHR43289">
    <property type="entry name" value="MITOGEN-ACTIVATED PROTEIN KINASE KINASE KINASE 20-RELATED"/>
    <property type="match status" value="1"/>
</dbReference>
<keyword evidence="2" id="KW-0723">Serine/threonine-protein kinase</keyword>
<dbReference type="EMBL" id="JAERRJ010000002">
    <property type="protein sequence ID" value="MBL1073934.1"/>
    <property type="molecule type" value="Genomic_DNA"/>
</dbReference>
<evidence type="ECO:0000256" key="7">
    <source>
        <dbReference type="PROSITE-ProRule" id="PRU10141"/>
    </source>
</evidence>
<keyword evidence="11" id="KW-1185">Reference proteome</keyword>
<feature type="domain" description="Protein kinase" evidence="9">
    <location>
        <begin position="15"/>
        <end position="274"/>
    </location>
</feature>
<dbReference type="InterPro" id="IPR011009">
    <property type="entry name" value="Kinase-like_dom_sf"/>
</dbReference>
<dbReference type="GO" id="GO:0016301">
    <property type="term" value="F:kinase activity"/>
    <property type="evidence" value="ECO:0007669"/>
    <property type="project" value="UniProtKB-KW"/>
</dbReference>
<reference evidence="10 11" key="1">
    <citation type="submission" date="2021-01" db="EMBL/GenBank/DDBJ databases">
        <title>WGS of actinomycetes isolated from Thailand.</title>
        <authorList>
            <person name="Thawai C."/>
        </authorList>
    </citation>
    <scope>NUCLEOTIDE SEQUENCE [LARGE SCALE GENOMIC DNA]</scope>
    <source>
        <strain evidence="10 11">LPG 2</strain>
    </source>
</reference>
<evidence type="ECO:0000256" key="8">
    <source>
        <dbReference type="SAM" id="MobiDB-lite"/>
    </source>
</evidence>
<dbReference type="SMART" id="SM00671">
    <property type="entry name" value="SEL1"/>
    <property type="match status" value="2"/>
</dbReference>
<dbReference type="Gene3D" id="1.25.40.10">
    <property type="entry name" value="Tetratricopeptide repeat domain"/>
    <property type="match status" value="1"/>
</dbReference>
<dbReference type="Gene3D" id="1.10.510.10">
    <property type="entry name" value="Transferase(Phosphotransferase) domain 1"/>
    <property type="match status" value="1"/>
</dbReference>
<dbReference type="SUPFAM" id="SSF56112">
    <property type="entry name" value="Protein kinase-like (PK-like)"/>
    <property type="match status" value="1"/>
</dbReference>
<feature type="region of interest" description="Disordered" evidence="8">
    <location>
        <begin position="274"/>
        <end position="298"/>
    </location>
</feature>
<dbReference type="EC" id="2.7.11.1" evidence="1"/>
<dbReference type="Proteomes" id="UP000602198">
    <property type="component" value="Unassembled WGS sequence"/>
</dbReference>
<dbReference type="CDD" id="cd14014">
    <property type="entry name" value="STKc_PknB_like"/>
    <property type="match status" value="1"/>
</dbReference>
<feature type="binding site" evidence="7">
    <location>
        <position position="44"/>
    </location>
    <ligand>
        <name>ATP</name>
        <dbReference type="ChEBI" id="CHEBI:30616"/>
    </ligand>
</feature>
<dbReference type="InterPro" id="IPR000719">
    <property type="entry name" value="Prot_kinase_dom"/>
</dbReference>
<dbReference type="SUPFAM" id="SSF81901">
    <property type="entry name" value="HCP-like"/>
    <property type="match status" value="1"/>
</dbReference>
<dbReference type="Pfam" id="PF00069">
    <property type="entry name" value="Pkinase"/>
    <property type="match status" value="1"/>
</dbReference>
<protein>
    <recommendedName>
        <fullName evidence="1">non-specific serine/threonine protein kinase</fullName>
        <ecNumber evidence="1">2.7.11.1</ecNumber>
    </recommendedName>
</protein>
<dbReference type="InterPro" id="IPR011990">
    <property type="entry name" value="TPR-like_helical_dom_sf"/>
</dbReference>
<keyword evidence="5 10" id="KW-0418">Kinase</keyword>
<evidence type="ECO:0000259" key="9">
    <source>
        <dbReference type="PROSITE" id="PS50011"/>
    </source>
</evidence>
<name>A0ABS1M085_9NOCA</name>
<feature type="compositionally biased region" description="Low complexity" evidence="8">
    <location>
        <begin position="274"/>
        <end position="286"/>
    </location>
</feature>
<keyword evidence="6 7" id="KW-0067">ATP-binding</keyword>
<dbReference type="Gene3D" id="3.30.200.20">
    <property type="entry name" value="Phosphorylase Kinase, domain 1"/>
    <property type="match status" value="1"/>
</dbReference>
<gene>
    <name evidence="10" type="ORF">JK358_05965</name>
</gene>
<organism evidence="10 11">
    <name type="scientific">Nocardia acididurans</name>
    <dbReference type="NCBI Taxonomy" id="2802282"/>
    <lineage>
        <taxon>Bacteria</taxon>
        <taxon>Bacillati</taxon>
        <taxon>Actinomycetota</taxon>
        <taxon>Actinomycetes</taxon>
        <taxon>Mycobacteriales</taxon>
        <taxon>Nocardiaceae</taxon>
        <taxon>Nocardia</taxon>
    </lineage>
</organism>
<dbReference type="InterPro" id="IPR017441">
    <property type="entry name" value="Protein_kinase_ATP_BS"/>
</dbReference>
<keyword evidence="4 7" id="KW-0547">Nucleotide-binding</keyword>
<dbReference type="PROSITE" id="PS00108">
    <property type="entry name" value="PROTEIN_KINASE_ST"/>
    <property type="match status" value="1"/>
</dbReference>
<dbReference type="PANTHER" id="PTHR43289:SF6">
    <property type="entry name" value="SERINE_THREONINE-PROTEIN KINASE NEKL-3"/>
    <property type="match status" value="1"/>
</dbReference>
<evidence type="ECO:0000256" key="5">
    <source>
        <dbReference type="ARBA" id="ARBA00022777"/>
    </source>
</evidence>
<proteinExistence type="predicted"/>
<feature type="region of interest" description="Disordered" evidence="8">
    <location>
        <begin position="452"/>
        <end position="480"/>
    </location>
</feature>
<dbReference type="PROSITE" id="PS00107">
    <property type="entry name" value="PROTEIN_KINASE_ATP"/>
    <property type="match status" value="1"/>
</dbReference>
<evidence type="ECO:0000256" key="3">
    <source>
        <dbReference type="ARBA" id="ARBA00022679"/>
    </source>
</evidence>
<evidence type="ECO:0000256" key="1">
    <source>
        <dbReference type="ARBA" id="ARBA00012513"/>
    </source>
</evidence>
<dbReference type="PROSITE" id="PS50011">
    <property type="entry name" value="PROTEIN_KINASE_DOM"/>
    <property type="match status" value="1"/>
</dbReference>
<evidence type="ECO:0000256" key="4">
    <source>
        <dbReference type="ARBA" id="ARBA00022741"/>
    </source>
</evidence>
<evidence type="ECO:0000313" key="11">
    <source>
        <dbReference type="Proteomes" id="UP000602198"/>
    </source>
</evidence>
<evidence type="ECO:0000256" key="6">
    <source>
        <dbReference type="ARBA" id="ARBA00022840"/>
    </source>
</evidence>
<sequence length="480" mass="52504">MSAQRQPGWVLAGRYRLIEQLGSGGFGTVWKARDERLGVDVAVKEVLLPPSESPEEHAERVARAEREARNAARLRNHPNIVSVHDVVTDGATPWIVMRLVSGRSLKQVLDAEGALSVAQATAVATALLHALRAAHDVGVIHRDIKPGNILLTAEGEVLLTDFGTARHHSDHTLTAKETIIGSFEYMAPERIDGDDTPAGDLYSLGVTLYHAVEGISPFRRTSIQGTMKAVMFGTAPPPARAGALAALITRLMDKRPEARPSLAHAVEILTAPTQSTAAAPKPAPAAEVPRTTGAGRRRREVKQLLARARDHQKRGDRGEAERLLRQAAATDDALSMYFLARALENRGARTEAERWYRKASENGETLSMVTLGHMFLNAGDLGQAAYWYRRYVDHGHTIGKVYLAAVHEARDEDHHAELLYREVERDGDKVALMALGDHWRKHGRTDDARRVYAKSAQTGHSPAKAALAELESGRRPTPPP</sequence>
<dbReference type="RefSeq" id="WP_201944584.1">
    <property type="nucleotide sequence ID" value="NZ_JAERRJ010000002.1"/>
</dbReference>
<evidence type="ECO:0000256" key="2">
    <source>
        <dbReference type="ARBA" id="ARBA00022527"/>
    </source>
</evidence>